<dbReference type="InterPro" id="IPR010419">
    <property type="entry name" value="CO_DH_gsu"/>
</dbReference>
<evidence type="ECO:0000313" key="2">
    <source>
        <dbReference type="EMBL" id="MFD2756315.1"/>
    </source>
</evidence>
<keyword evidence="1" id="KW-0472">Membrane</keyword>
<accession>A0ABW5US86</accession>
<dbReference type="Gene3D" id="3.30.530.20">
    <property type="match status" value="1"/>
</dbReference>
<reference evidence="3" key="1">
    <citation type="journal article" date="2019" name="Int. J. Syst. Evol. Microbiol.">
        <title>The Global Catalogue of Microorganisms (GCM) 10K type strain sequencing project: providing services to taxonomists for standard genome sequencing and annotation.</title>
        <authorList>
            <consortium name="The Broad Institute Genomics Platform"/>
            <consortium name="The Broad Institute Genome Sequencing Center for Infectious Disease"/>
            <person name="Wu L."/>
            <person name="Ma J."/>
        </authorList>
    </citation>
    <scope>NUCLEOTIDE SEQUENCE [LARGE SCALE GENOMIC DNA]</scope>
    <source>
        <strain evidence="3">TISTR 1906</strain>
    </source>
</reference>
<evidence type="ECO:0000256" key="1">
    <source>
        <dbReference type="SAM" id="Phobius"/>
    </source>
</evidence>
<keyword evidence="3" id="KW-1185">Reference proteome</keyword>
<proteinExistence type="predicted"/>
<protein>
    <submittedName>
        <fullName evidence="2">CoxG family protein</fullName>
    </submittedName>
</protein>
<dbReference type="Proteomes" id="UP001597463">
    <property type="component" value="Unassembled WGS sequence"/>
</dbReference>
<sequence>MEMRASRPLAVSQQQAWEALNDPQALKACLAGCEKFEPAEDGGYSVVMAVRIGPVSARFNGKIVLSDVVPPESYTIAFEGQGGVAGFGKGQAHVRLAPYPEEPGDAQRCLLAYEVQAQVGGKIAQLGQRLIDGAARNMADDFFARFDALLQQRHPVQDIDDALAAVPADEIDADEVDTRSWEYDAANAATTPLDAAPVTPPHEKSGLPLWTWALALVLVLGVVWLLMK</sequence>
<feature type="transmembrane region" description="Helical" evidence="1">
    <location>
        <begin position="209"/>
        <end position="227"/>
    </location>
</feature>
<comment type="caution">
    <text evidence="2">The sequence shown here is derived from an EMBL/GenBank/DDBJ whole genome shotgun (WGS) entry which is preliminary data.</text>
</comment>
<keyword evidence="1" id="KW-1133">Transmembrane helix</keyword>
<organism evidence="2 3">
    <name type="scientific">Comamonas terrae</name>
    <dbReference type="NCBI Taxonomy" id="673548"/>
    <lineage>
        <taxon>Bacteria</taxon>
        <taxon>Pseudomonadati</taxon>
        <taxon>Pseudomonadota</taxon>
        <taxon>Betaproteobacteria</taxon>
        <taxon>Burkholderiales</taxon>
        <taxon>Comamonadaceae</taxon>
        <taxon>Comamonas</taxon>
    </lineage>
</organism>
<gene>
    <name evidence="2" type="ORF">ACFSW6_19755</name>
</gene>
<dbReference type="EMBL" id="JBHUMV010000010">
    <property type="protein sequence ID" value="MFD2756315.1"/>
    <property type="molecule type" value="Genomic_DNA"/>
</dbReference>
<dbReference type="PANTHER" id="PTHR38588">
    <property type="entry name" value="BLL0334 PROTEIN"/>
    <property type="match status" value="1"/>
</dbReference>
<dbReference type="SUPFAM" id="SSF55961">
    <property type="entry name" value="Bet v1-like"/>
    <property type="match status" value="1"/>
</dbReference>
<evidence type="ECO:0000313" key="3">
    <source>
        <dbReference type="Proteomes" id="UP001597463"/>
    </source>
</evidence>
<dbReference type="RefSeq" id="WP_066476508.1">
    <property type="nucleotide sequence ID" value="NZ_BCNT01000006.1"/>
</dbReference>
<dbReference type="InterPro" id="IPR023393">
    <property type="entry name" value="START-like_dom_sf"/>
</dbReference>
<name>A0ABW5US86_9BURK</name>
<dbReference type="CDD" id="cd05018">
    <property type="entry name" value="CoxG"/>
    <property type="match status" value="1"/>
</dbReference>
<dbReference type="Pfam" id="PF06240">
    <property type="entry name" value="COXG"/>
    <property type="match status" value="1"/>
</dbReference>
<dbReference type="PANTHER" id="PTHR38588:SF1">
    <property type="entry name" value="BLL0334 PROTEIN"/>
    <property type="match status" value="1"/>
</dbReference>
<keyword evidence="1" id="KW-0812">Transmembrane</keyword>